<dbReference type="AlphaFoldDB" id="A0AAD8W0J9"/>
<sequence>MHRARAYAADVLGEGVRQPPDAARVALEDVDELEQDIMVDSDDEYYFKNFIDTSSEEESDDEFFMEAALLIHEHIVSQIPVYRGSLPGYYLADGIYPPWATLVKTIRNPNSEQEARFAKEQEAARKMSSGRLASSKLVGLSSDTLPEPGMCKLCGR</sequence>
<name>A0AAD8W0J9_LOLMU</name>
<evidence type="ECO:0000313" key="1">
    <source>
        <dbReference type="EMBL" id="KAK1629224.1"/>
    </source>
</evidence>
<reference evidence="1" key="1">
    <citation type="submission" date="2023-07" db="EMBL/GenBank/DDBJ databases">
        <title>A chromosome-level genome assembly of Lolium multiflorum.</title>
        <authorList>
            <person name="Chen Y."/>
            <person name="Copetti D."/>
            <person name="Kolliker R."/>
            <person name="Studer B."/>
        </authorList>
    </citation>
    <scope>NUCLEOTIDE SEQUENCE</scope>
    <source>
        <strain evidence="1">02402/16</strain>
        <tissue evidence="1">Leaf</tissue>
    </source>
</reference>
<protein>
    <submittedName>
        <fullName evidence="1">Uncharacterized protein</fullName>
    </submittedName>
</protein>
<gene>
    <name evidence="1" type="ORF">QYE76_003539</name>
</gene>
<evidence type="ECO:0000313" key="2">
    <source>
        <dbReference type="Proteomes" id="UP001231189"/>
    </source>
</evidence>
<organism evidence="1 2">
    <name type="scientific">Lolium multiflorum</name>
    <name type="common">Italian ryegrass</name>
    <name type="synonym">Lolium perenne subsp. multiflorum</name>
    <dbReference type="NCBI Taxonomy" id="4521"/>
    <lineage>
        <taxon>Eukaryota</taxon>
        <taxon>Viridiplantae</taxon>
        <taxon>Streptophyta</taxon>
        <taxon>Embryophyta</taxon>
        <taxon>Tracheophyta</taxon>
        <taxon>Spermatophyta</taxon>
        <taxon>Magnoliopsida</taxon>
        <taxon>Liliopsida</taxon>
        <taxon>Poales</taxon>
        <taxon>Poaceae</taxon>
        <taxon>BOP clade</taxon>
        <taxon>Pooideae</taxon>
        <taxon>Poodae</taxon>
        <taxon>Poeae</taxon>
        <taxon>Poeae Chloroplast Group 2 (Poeae type)</taxon>
        <taxon>Loliodinae</taxon>
        <taxon>Loliinae</taxon>
        <taxon>Lolium</taxon>
    </lineage>
</organism>
<dbReference type="Pfam" id="PF04827">
    <property type="entry name" value="Plant_tran"/>
    <property type="match status" value="1"/>
</dbReference>
<dbReference type="Proteomes" id="UP001231189">
    <property type="component" value="Unassembled WGS sequence"/>
</dbReference>
<comment type="caution">
    <text evidence="1">The sequence shown here is derived from an EMBL/GenBank/DDBJ whole genome shotgun (WGS) entry which is preliminary data.</text>
</comment>
<proteinExistence type="predicted"/>
<keyword evidence="2" id="KW-1185">Reference proteome</keyword>
<accession>A0AAD8W0J9</accession>
<dbReference type="InterPro" id="IPR006912">
    <property type="entry name" value="Harbinger_derived_prot"/>
</dbReference>
<dbReference type="EMBL" id="JAUUTY010000005">
    <property type="protein sequence ID" value="KAK1629224.1"/>
    <property type="molecule type" value="Genomic_DNA"/>
</dbReference>